<organism evidence="4">
    <name type="scientific">freshwater metagenome</name>
    <dbReference type="NCBI Taxonomy" id="449393"/>
    <lineage>
        <taxon>unclassified sequences</taxon>
        <taxon>metagenomes</taxon>
        <taxon>ecological metagenomes</taxon>
    </lineage>
</organism>
<proteinExistence type="predicted"/>
<dbReference type="InterPro" id="IPR002725">
    <property type="entry name" value="YgjP-like_metallopeptidase"/>
</dbReference>
<dbReference type="PANTHER" id="PTHR30399">
    <property type="entry name" value="UNCHARACTERIZED PROTEIN YGJP"/>
    <property type="match status" value="1"/>
</dbReference>
<accession>A0A6J7CYY5</accession>
<dbReference type="EMBL" id="CAFABE010000019">
    <property type="protein sequence ID" value="CAB4823592.1"/>
    <property type="molecule type" value="Genomic_DNA"/>
</dbReference>
<evidence type="ECO:0000313" key="4">
    <source>
        <dbReference type="EMBL" id="CAB4864022.1"/>
    </source>
</evidence>
<feature type="compositionally biased region" description="Acidic residues" evidence="1">
    <location>
        <begin position="184"/>
        <end position="194"/>
    </location>
</feature>
<dbReference type="AlphaFoldDB" id="A0A6J7CYY5"/>
<evidence type="ECO:0000313" key="5">
    <source>
        <dbReference type="EMBL" id="CAB5027336.1"/>
    </source>
</evidence>
<feature type="domain" description="YgjP-like metallopeptidase" evidence="2">
    <location>
        <begin position="73"/>
        <end position="156"/>
    </location>
</feature>
<reference evidence="4" key="1">
    <citation type="submission" date="2020-05" db="EMBL/GenBank/DDBJ databases">
        <authorList>
            <person name="Chiriac C."/>
            <person name="Salcher M."/>
            <person name="Ghai R."/>
            <person name="Kavagutti S V."/>
        </authorList>
    </citation>
    <scope>NUCLEOTIDE SEQUENCE</scope>
</reference>
<evidence type="ECO:0000259" key="2">
    <source>
        <dbReference type="Pfam" id="PF01863"/>
    </source>
</evidence>
<dbReference type="PANTHER" id="PTHR30399:SF1">
    <property type="entry name" value="UTP PYROPHOSPHATASE"/>
    <property type="match status" value="1"/>
</dbReference>
<dbReference type="EMBL" id="CAFBLT010000001">
    <property type="protein sequence ID" value="CAB4864022.1"/>
    <property type="molecule type" value="Genomic_DNA"/>
</dbReference>
<sequence length="218" mass="24655">MKVEHRDETAFSPEMEIRTSTKRKKTATAWWEGTTLIVALPSHVKGKEKEELVTWLIERSSKRRPALRASDPELLERAVALSKKYRLERVPTSVSFVTTQRRRWGSCSSDSGSIRISDRLRHVPGWVLDAVLVHELAHLRFPDHSSDFHELANRHPQQGEASHYLDGYQLGLELGSGESGSDERADEEGETVIDEGVETETPETLGVFTTQKLFEFGS</sequence>
<feature type="region of interest" description="Disordered" evidence="1">
    <location>
        <begin position="175"/>
        <end position="194"/>
    </location>
</feature>
<name>A0A6J7CYY5_9ZZZZ</name>
<dbReference type="Gene3D" id="3.30.2010.10">
    <property type="entry name" value="Metalloproteases ('zincins'), catalytic domain"/>
    <property type="match status" value="1"/>
</dbReference>
<dbReference type="InterPro" id="IPR053136">
    <property type="entry name" value="UTP_pyrophosphatase-like"/>
</dbReference>
<evidence type="ECO:0000256" key="1">
    <source>
        <dbReference type="SAM" id="MobiDB-lite"/>
    </source>
</evidence>
<evidence type="ECO:0000313" key="3">
    <source>
        <dbReference type="EMBL" id="CAB4823592.1"/>
    </source>
</evidence>
<protein>
    <submittedName>
        <fullName evidence="4">Unannotated protein</fullName>
    </submittedName>
</protein>
<dbReference type="Pfam" id="PF01863">
    <property type="entry name" value="YgjP-like"/>
    <property type="match status" value="1"/>
</dbReference>
<dbReference type="EMBL" id="CAFBPM010000013">
    <property type="protein sequence ID" value="CAB5027336.1"/>
    <property type="molecule type" value="Genomic_DNA"/>
</dbReference>
<gene>
    <name evidence="3" type="ORF">UFOPK3164_00592</name>
    <name evidence="4" type="ORF">UFOPK3427_00374</name>
    <name evidence="5" type="ORF">UFOPK4112_01321</name>
</gene>
<dbReference type="CDD" id="cd07344">
    <property type="entry name" value="M48_yhfN_like"/>
    <property type="match status" value="1"/>
</dbReference>